<dbReference type="InterPro" id="IPR002772">
    <property type="entry name" value="Glyco_hydro_3_C"/>
</dbReference>
<dbReference type="PANTHER" id="PTHR42721">
    <property type="entry name" value="SUGAR HYDROLASE-RELATED"/>
    <property type="match status" value="1"/>
</dbReference>
<dbReference type="InterPro" id="IPR037524">
    <property type="entry name" value="PA14/GLEYA"/>
</dbReference>
<dbReference type="EMBL" id="LFQU01000009">
    <property type="protein sequence ID" value="KOO68801.1"/>
    <property type="molecule type" value="Genomic_DNA"/>
</dbReference>
<dbReference type="SUPFAM" id="SSF52279">
    <property type="entry name" value="Beta-D-glucan exohydrolase, C-terminal domain"/>
    <property type="match status" value="1"/>
</dbReference>
<dbReference type="PROSITE" id="PS51820">
    <property type="entry name" value="PA14"/>
    <property type="match status" value="1"/>
</dbReference>
<dbReference type="InterPro" id="IPR013783">
    <property type="entry name" value="Ig-like_fold"/>
</dbReference>
<dbReference type="GO" id="GO:0009044">
    <property type="term" value="F:xylan 1,4-beta-xylosidase activity"/>
    <property type="evidence" value="ECO:0007669"/>
    <property type="project" value="InterPro"/>
</dbReference>
<evidence type="ECO:0000313" key="6">
    <source>
        <dbReference type="EMBL" id="KOO68801.1"/>
    </source>
</evidence>
<dbReference type="Proteomes" id="UP000036951">
    <property type="component" value="Unassembled WGS sequence"/>
</dbReference>
<dbReference type="InterPro" id="IPR017853">
    <property type="entry name" value="GH"/>
</dbReference>
<dbReference type="Gene3D" id="2.60.40.10">
    <property type="entry name" value="Immunoglobulins"/>
    <property type="match status" value="1"/>
</dbReference>
<reference evidence="6 7" key="1">
    <citation type="submission" date="2015-06" db="EMBL/GenBank/DDBJ databases">
        <title>Prevotella sp. 109, sp. nov., a novel member of the family Prevotellaceae isolated from human faeces.</title>
        <authorList>
            <person name="Shkoporov A.N."/>
            <person name="Chaplin A.V."/>
            <person name="Kafarskaia L.I."/>
            <person name="Efimov B.A."/>
        </authorList>
    </citation>
    <scope>NUCLEOTIDE SEQUENCE [LARGE SCALE GENOMIC DNA]</scope>
    <source>
        <strain evidence="6 7">109</strain>
    </source>
</reference>
<dbReference type="GO" id="GO:0046556">
    <property type="term" value="F:alpha-L-arabinofuranosidase activity"/>
    <property type="evidence" value="ECO:0007669"/>
    <property type="project" value="TreeGrafter"/>
</dbReference>
<evidence type="ECO:0000256" key="2">
    <source>
        <dbReference type="ARBA" id="ARBA00022729"/>
    </source>
</evidence>
<sequence>MKKRNLFVVAAVFCSVVSGAQTLPYQNPNLSAKERAADLCSRLTLEEKAKLMLDLSEAIPRLGIPGFAWWSEALHGVGRNGYCTVFPSCIGMAASFDDVLLERIYTAVSDEARAKNTAQRKKGSVGRYQGLSFWTPNVNIFRDPRWGRGQETYGEDPYMNARMGLAVVRGLQGPAGHKYMKLYACAKHFAVHSGPEKTRHHFDIENLSPRDLWETYLPAFKALVQKGGVKEVMCAYQRFEGEPCCGSNRLLRQILRDEWGFKGLVVSDCGAISDFWTPGCHEVSPDAASASAKAVISGTDLECGNSYKALPDAVKAGAITEQQINTSVERLLEARFELGDFDPDSLVEWTRIPESVIASKAHKKLALDMAREQMVLLHNKNNTLPLAKNASDIVVMGPNAADSTMMWGIYYGQPTHTITVLEGMRNKLGSGVRYVKGCDITSMTESESIFGRMTGLDGKAGMTAKFWNNTDMDGQPVYEGNYSSHPQFDTGGNTVFAPGVELKDFSVRFNGNFTVDKTETLCVRYLNDGRIRLIVNGDTLVNRNNKNEVRLNERRIKVKAGANYSVQLDYIQFGNGASLSFDVSRMQTLTVPGVLKSVGDASTVVFVGGISPNLEREEAKVTEPGFDNGDRTSIELPLVQRELIKALHDAGKKVVLVNCSGSAVALTPELETCDAILQAWYPGEQGGTAVADVLFGDYNPGGKLPVTFYKNDSQLPPFDDYNMANRTYRYFKGEPLFPFGYGLSYTTFAVGEPSYDASTGKIKVKVGNTGRRDGVEIVQAYMRNTADAEGPLKTLRGFARVELKAGETKTVEIDFPREAFEGWDAQSNAMRVVPGRYDIMVGTSSADKDLKRISVDVK</sequence>
<evidence type="ECO:0000256" key="4">
    <source>
        <dbReference type="SAM" id="SignalP"/>
    </source>
</evidence>
<comment type="similarity">
    <text evidence="1">Belongs to the glycosyl hydrolase 3 family.</text>
</comment>
<dbReference type="Pfam" id="PF14310">
    <property type="entry name" value="Fn3-like"/>
    <property type="match status" value="1"/>
</dbReference>
<dbReference type="AlphaFoldDB" id="A0A8E1QZZ2"/>
<dbReference type="Pfam" id="PF00933">
    <property type="entry name" value="Glyco_hydro_3"/>
    <property type="match status" value="1"/>
</dbReference>
<comment type="caution">
    <text evidence="6">The sequence shown here is derived from an EMBL/GenBank/DDBJ whole genome shotgun (WGS) entry which is preliminary data.</text>
</comment>
<dbReference type="InterPro" id="IPR036881">
    <property type="entry name" value="Glyco_hydro_3_C_sf"/>
</dbReference>
<dbReference type="SUPFAM" id="SSF51445">
    <property type="entry name" value="(Trans)glycosidases"/>
    <property type="match status" value="1"/>
</dbReference>
<accession>A0A8E1QZZ2</accession>
<dbReference type="PANTHER" id="PTHR42721:SF3">
    <property type="entry name" value="BETA-D-XYLOSIDASE 5-RELATED"/>
    <property type="match status" value="1"/>
</dbReference>
<dbReference type="InterPro" id="IPR054850">
    <property type="entry name" value="Xylosidase_Xyl3A"/>
</dbReference>
<dbReference type="PRINTS" id="PR00133">
    <property type="entry name" value="GLHYDRLASE3"/>
</dbReference>
<dbReference type="InterPro" id="IPR001764">
    <property type="entry name" value="Glyco_hydro_3_N"/>
</dbReference>
<dbReference type="OrthoDB" id="9805821at2"/>
<dbReference type="NCBIfam" id="NF041776">
    <property type="entry name" value="xylosidase_Xyl3A"/>
    <property type="match status" value="1"/>
</dbReference>
<evidence type="ECO:0000259" key="5">
    <source>
        <dbReference type="PROSITE" id="PS51820"/>
    </source>
</evidence>
<feature type="domain" description="PA14" evidence="5">
    <location>
        <begin position="457"/>
        <end position="598"/>
    </location>
</feature>
<dbReference type="InterPro" id="IPR011658">
    <property type="entry name" value="PA14_dom"/>
</dbReference>
<dbReference type="GO" id="GO:0031222">
    <property type="term" value="P:arabinan catabolic process"/>
    <property type="evidence" value="ECO:0007669"/>
    <property type="project" value="TreeGrafter"/>
</dbReference>
<proteinExistence type="inferred from homology"/>
<dbReference type="InterPro" id="IPR044993">
    <property type="entry name" value="BXL"/>
</dbReference>
<keyword evidence="2 4" id="KW-0732">Signal</keyword>
<dbReference type="GO" id="GO:0045493">
    <property type="term" value="P:xylan catabolic process"/>
    <property type="evidence" value="ECO:0007669"/>
    <property type="project" value="InterPro"/>
</dbReference>
<protein>
    <submittedName>
        <fullName evidence="6">Glycosyl hydrolase family 3</fullName>
    </submittedName>
</protein>
<gene>
    <name evidence="6" type="ORF">ACU52_06275</name>
</gene>
<dbReference type="Pfam" id="PF01915">
    <property type="entry name" value="Glyco_hydro_3_C"/>
    <property type="match status" value="1"/>
</dbReference>
<name>A0A8E1QZZ2_9BACT</name>
<dbReference type="SUPFAM" id="SSF56988">
    <property type="entry name" value="Anthrax protective antigen"/>
    <property type="match status" value="1"/>
</dbReference>
<keyword evidence="3 6" id="KW-0378">Hydrolase</keyword>
<evidence type="ECO:0000256" key="1">
    <source>
        <dbReference type="ARBA" id="ARBA00005336"/>
    </source>
</evidence>
<dbReference type="RefSeq" id="WP_053398186.1">
    <property type="nucleotide sequence ID" value="NZ_LFQU01000009.1"/>
</dbReference>
<keyword evidence="7" id="KW-1185">Reference proteome</keyword>
<organism evidence="6 7">
    <name type="scientific">Xylanibacter rarus</name>
    <dbReference type="NCBI Taxonomy" id="1676614"/>
    <lineage>
        <taxon>Bacteria</taxon>
        <taxon>Pseudomonadati</taxon>
        <taxon>Bacteroidota</taxon>
        <taxon>Bacteroidia</taxon>
        <taxon>Bacteroidales</taxon>
        <taxon>Prevotellaceae</taxon>
        <taxon>Xylanibacter</taxon>
    </lineage>
</organism>
<dbReference type="InterPro" id="IPR036962">
    <property type="entry name" value="Glyco_hydro_3_N_sf"/>
</dbReference>
<dbReference type="Pfam" id="PF07691">
    <property type="entry name" value="PA14"/>
    <property type="match status" value="1"/>
</dbReference>
<evidence type="ECO:0000313" key="7">
    <source>
        <dbReference type="Proteomes" id="UP000036951"/>
    </source>
</evidence>
<feature type="chain" id="PRO_5034535107" evidence="4">
    <location>
        <begin position="21"/>
        <end position="858"/>
    </location>
</feature>
<dbReference type="SMART" id="SM01217">
    <property type="entry name" value="Fn3_like"/>
    <property type="match status" value="1"/>
</dbReference>
<dbReference type="Gene3D" id="3.20.20.300">
    <property type="entry name" value="Glycoside hydrolase, family 3, N-terminal domain"/>
    <property type="match status" value="1"/>
</dbReference>
<evidence type="ECO:0000256" key="3">
    <source>
        <dbReference type="ARBA" id="ARBA00022801"/>
    </source>
</evidence>
<feature type="signal peptide" evidence="4">
    <location>
        <begin position="1"/>
        <end position="20"/>
    </location>
</feature>
<dbReference type="Gene3D" id="3.40.50.1700">
    <property type="entry name" value="Glycoside hydrolase family 3 C-terminal domain"/>
    <property type="match status" value="2"/>
</dbReference>
<dbReference type="InterPro" id="IPR026891">
    <property type="entry name" value="Fn3-like"/>
</dbReference>